<evidence type="ECO:0000313" key="2">
    <source>
        <dbReference type="Ensembl" id="ENSOSIP00000002959.1"/>
    </source>
</evidence>
<dbReference type="Gene3D" id="3.30.420.10">
    <property type="entry name" value="Ribonuclease H-like superfamily/Ribonuclease H"/>
    <property type="match status" value="1"/>
</dbReference>
<dbReference type="Gene3D" id="1.10.10.10">
    <property type="entry name" value="Winged helix-like DNA-binding domain superfamily/Winged helix DNA-binding domain"/>
    <property type="match status" value="1"/>
</dbReference>
<reference evidence="2" key="2">
    <citation type="submission" date="2025-09" db="UniProtKB">
        <authorList>
            <consortium name="Ensembl"/>
        </authorList>
    </citation>
    <scope>IDENTIFICATION</scope>
</reference>
<dbReference type="PANTHER" id="PTHR23022">
    <property type="entry name" value="TRANSPOSABLE ELEMENT-RELATED"/>
    <property type="match status" value="1"/>
</dbReference>
<name>A0A8C7WT33_9TELE</name>
<sequence>RLRTNYPRDHDELRIITHGKGKGYKTISKQLEIPETTVAHIQKFKTHGTVANLPGRGRKRKIGDKLRRQIVGTVSKEPITTSKDIKDRTIHCCLIQSGLHGRRPRRTPLLKRNQKKARLEFEKMHVDKPQSVWENVLWTDETNWSLLVRNINSMLVDSKMKHPTTVPTVNHGGGSVLFWGCFAASATGCIEVVQGQMKSPDYQGILGRNVLPSVKKPGLSRRSWVFQQDNAPKHTAKKSQEWLREKRWTILKWIL</sequence>
<dbReference type="GeneTree" id="ENSGT01140000282498"/>
<dbReference type="AlphaFoldDB" id="A0A8C7WT33"/>
<dbReference type="GO" id="GO:0015074">
    <property type="term" value="P:DNA integration"/>
    <property type="evidence" value="ECO:0007669"/>
    <property type="project" value="InterPro"/>
</dbReference>
<dbReference type="Pfam" id="PF01498">
    <property type="entry name" value="HTH_Tnp_Tc3_2"/>
    <property type="match status" value="1"/>
</dbReference>
<keyword evidence="3" id="KW-1185">Reference proteome</keyword>
<dbReference type="InterPro" id="IPR052338">
    <property type="entry name" value="Transposase_5"/>
</dbReference>
<dbReference type="InterPro" id="IPR002492">
    <property type="entry name" value="Transposase_Tc1-like"/>
</dbReference>
<reference evidence="2" key="1">
    <citation type="submission" date="2025-08" db="UniProtKB">
        <authorList>
            <consortium name="Ensembl"/>
        </authorList>
    </citation>
    <scope>IDENTIFICATION</scope>
</reference>
<protein>
    <recommendedName>
        <fullName evidence="1">Transposase Tc1-like domain-containing protein</fullName>
    </recommendedName>
</protein>
<dbReference type="InterPro" id="IPR036388">
    <property type="entry name" value="WH-like_DNA-bd_sf"/>
</dbReference>
<dbReference type="PANTHER" id="PTHR23022:SF135">
    <property type="entry name" value="SI:DKEY-77F5.3"/>
    <property type="match status" value="1"/>
</dbReference>
<dbReference type="InterPro" id="IPR036397">
    <property type="entry name" value="RNaseH_sf"/>
</dbReference>
<organism evidence="2 3">
    <name type="scientific">Oryzias sinensis</name>
    <name type="common">Chinese medaka</name>
    <dbReference type="NCBI Taxonomy" id="183150"/>
    <lineage>
        <taxon>Eukaryota</taxon>
        <taxon>Metazoa</taxon>
        <taxon>Chordata</taxon>
        <taxon>Craniata</taxon>
        <taxon>Vertebrata</taxon>
        <taxon>Euteleostomi</taxon>
        <taxon>Actinopterygii</taxon>
        <taxon>Neopterygii</taxon>
        <taxon>Teleostei</taxon>
        <taxon>Neoteleostei</taxon>
        <taxon>Acanthomorphata</taxon>
        <taxon>Ovalentaria</taxon>
        <taxon>Atherinomorphae</taxon>
        <taxon>Beloniformes</taxon>
        <taxon>Adrianichthyidae</taxon>
        <taxon>Oryziinae</taxon>
        <taxon>Oryzias</taxon>
    </lineage>
</organism>
<proteinExistence type="predicted"/>
<dbReference type="GO" id="GO:0006313">
    <property type="term" value="P:DNA transposition"/>
    <property type="evidence" value="ECO:0007669"/>
    <property type="project" value="InterPro"/>
</dbReference>
<evidence type="ECO:0000313" key="3">
    <source>
        <dbReference type="Proteomes" id="UP000694383"/>
    </source>
</evidence>
<dbReference type="GO" id="GO:0003677">
    <property type="term" value="F:DNA binding"/>
    <property type="evidence" value="ECO:0007669"/>
    <property type="project" value="InterPro"/>
</dbReference>
<dbReference type="Ensembl" id="ENSOSIT00000003178.1">
    <property type="protein sequence ID" value="ENSOSIP00000002959.1"/>
    <property type="gene ID" value="ENSOSIG00000001892.1"/>
</dbReference>
<accession>A0A8C7WT33</accession>
<feature type="domain" description="Transposase Tc1-like" evidence="1">
    <location>
        <begin position="80"/>
        <end position="127"/>
    </location>
</feature>
<dbReference type="Proteomes" id="UP000694383">
    <property type="component" value="Unplaced"/>
</dbReference>
<evidence type="ECO:0000259" key="1">
    <source>
        <dbReference type="Pfam" id="PF01498"/>
    </source>
</evidence>